<dbReference type="SUPFAM" id="SSF49464">
    <property type="entry name" value="Carboxypeptidase regulatory domain-like"/>
    <property type="match status" value="1"/>
</dbReference>
<accession>A0A3A8L0A6</accession>
<evidence type="ECO:0000313" key="3">
    <source>
        <dbReference type="Proteomes" id="UP000268313"/>
    </source>
</evidence>
<proteinExistence type="predicted"/>
<dbReference type="GO" id="GO:0004180">
    <property type="term" value="F:carboxypeptidase activity"/>
    <property type="evidence" value="ECO:0007669"/>
    <property type="project" value="UniProtKB-KW"/>
</dbReference>
<dbReference type="Proteomes" id="UP000268313">
    <property type="component" value="Unassembled WGS sequence"/>
</dbReference>
<feature type="chain" id="PRO_5017331167" evidence="1">
    <location>
        <begin position="23"/>
        <end position="439"/>
    </location>
</feature>
<comment type="caution">
    <text evidence="2">The sequence shown here is derived from an EMBL/GenBank/DDBJ whole genome shotgun (WGS) entry which is preliminary data.</text>
</comment>
<dbReference type="EMBL" id="RAWE01000001">
    <property type="protein sequence ID" value="RKH07922.1"/>
    <property type="molecule type" value="Genomic_DNA"/>
</dbReference>
<dbReference type="PROSITE" id="PS51257">
    <property type="entry name" value="PROKAR_LIPOPROTEIN"/>
    <property type="match status" value="1"/>
</dbReference>
<keyword evidence="2" id="KW-0121">Carboxypeptidase</keyword>
<name>A0A3A8L0A6_9BACT</name>
<keyword evidence="2" id="KW-0645">Protease</keyword>
<feature type="signal peptide" evidence="1">
    <location>
        <begin position="1"/>
        <end position="22"/>
    </location>
</feature>
<keyword evidence="3" id="KW-1185">Reference proteome</keyword>
<gene>
    <name evidence="2" type="ORF">D7X32_00550</name>
</gene>
<dbReference type="Gene3D" id="2.60.40.1120">
    <property type="entry name" value="Carboxypeptidase-like, regulatory domain"/>
    <property type="match status" value="1"/>
</dbReference>
<reference evidence="3" key="1">
    <citation type="submission" date="2018-09" db="EMBL/GenBank/DDBJ databases">
        <authorList>
            <person name="Livingstone P.G."/>
            <person name="Whitworth D.E."/>
        </authorList>
    </citation>
    <scope>NUCLEOTIDE SEQUENCE [LARGE SCALE GENOMIC DNA]</scope>
    <source>
        <strain evidence="3">CA043D</strain>
    </source>
</reference>
<dbReference type="OrthoDB" id="5379261at2"/>
<dbReference type="InterPro" id="IPR008969">
    <property type="entry name" value="CarboxyPept-like_regulatory"/>
</dbReference>
<sequence>MNLRRLCSIFVVPALLATGCGALEDSKAVGDETREANADLATSAVFSGTVRNSAGAVQAGVTVVINGISRTTDTTGRYFMSVVASANGYVLTLRKNGLASATEFYSAGKTNLNHTLETGFVQTVSPTVDSTVTTPSGVKVNLKANTLVNASGVPATGPVSITVASYDPMRMPGDFTAVNSSGQQVALESVGAVFVGATDASGAALNLATGATATGFIPVPTQVGSMPACVSDGTCRLAMWKFNETTGKWEEKSASMQVGPTGTTFTMQGTSSISGAVPISVGGLGMWNADIEKREPACTIIELVGFPETCFGTTGTVQFSLKLPNAAGTLMPRTDTMSQASPFIVLYNIRANALQEVGITFPAGAPTSCAKNLDISSTPAAAAGYPLYNTTGGVTRFNSGAPWGGTGYPKDPGGNMVDFEDVALGTHPCKSSVQFKTEL</sequence>
<evidence type="ECO:0000313" key="2">
    <source>
        <dbReference type="EMBL" id="RKH07922.1"/>
    </source>
</evidence>
<dbReference type="AlphaFoldDB" id="A0A3A8L0A6"/>
<keyword evidence="1" id="KW-0732">Signal</keyword>
<organism evidence="2 3">
    <name type="scientific">Corallococcus carmarthensis</name>
    <dbReference type="NCBI Taxonomy" id="2316728"/>
    <lineage>
        <taxon>Bacteria</taxon>
        <taxon>Pseudomonadati</taxon>
        <taxon>Myxococcota</taxon>
        <taxon>Myxococcia</taxon>
        <taxon>Myxococcales</taxon>
        <taxon>Cystobacterineae</taxon>
        <taxon>Myxococcaceae</taxon>
        <taxon>Corallococcus</taxon>
    </lineage>
</organism>
<keyword evidence="2" id="KW-0378">Hydrolase</keyword>
<protein>
    <submittedName>
        <fullName evidence="2">Carboxypeptidase regulatory-like domain-containing protein</fullName>
    </submittedName>
</protein>
<evidence type="ECO:0000256" key="1">
    <source>
        <dbReference type="SAM" id="SignalP"/>
    </source>
</evidence>
<dbReference type="RefSeq" id="WP_120600511.1">
    <property type="nucleotide sequence ID" value="NZ_RAWE01000001.1"/>
</dbReference>